<evidence type="ECO:0000313" key="4">
    <source>
        <dbReference type="Proteomes" id="UP000000383"/>
    </source>
</evidence>
<dbReference type="Pfam" id="PF13499">
    <property type="entry name" value="EF-hand_7"/>
    <property type="match status" value="1"/>
</dbReference>
<feature type="signal peptide" evidence="1">
    <location>
        <begin position="1"/>
        <end position="27"/>
    </location>
</feature>
<evidence type="ECO:0000313" key="3">
    <source>
        <dbReference type="EMBL" id="ADI30763.1"/>
    </source>
</evidence>
<gene>
    <name evidence="3" type="ordered locus">M301_2401</name>
</gene>
<name>D7DM69_METV0</name>
<organism evidence="3 4">
    <name type="scientific">Methylotenera versatilis (strain 301)</name>
    <dbReference type="NCBI Taxonomy" id="666681"/>
    <lineage>
        <taxon>Bacteria</taxon>
        <taxon>Pseudomonadati</taxon>
        <taxon>Pseudomonadota</taxon>
        <taxon>Betaproteobacteria</taxon>
        <taxon>Nitrosomonadales</taxon>
        <taxon>Methylophilaceae</taxon>
        <taxon>Methylotenera</taxon>
    </lineage>
</organism>
<dbReference type="AlphaFoldDB" id="D7DM69"/>
<dbReference type="EMBL" id="CP002056">
    <property type="protein sequence ID" value="ADI30763.1"/>
    <property type="molecule type" value="Genomic_DNA"/>
</dbReference>
<dbReference type="InterPro" id="IPR018247">
    <property type="entry name" value="EF_Hand_1_Ca_BS"/>
</dbReference>
<dbReference type="Proteomes" id="UP000000383">
    <property type="component" value="Chromosome"/>
</dbReference>
<dbReference type="Gene3D" id="1.10.238.10">
    <property type="entry name" value="EF-hand"/>
    <property type="match status" value="2"/>
</dbReference>
<dbReference type="SUPFAM" id="SSF47473">
    <property type="entry name" value="EF-hand"/>
    <property type="match status" value="1"/>
</dbReference>
<dbReference type="GO" id="GO:0005509">
    <property type="term" value="F:calcium ion binding"/>
    <property type="evidence" value="ECO:0007669"/>
    <property type="project" value="InterPro"/>
</dbReference>
<dbReference type="RefSeq" id="WP_013149071.1">
    <property type="nucleotide sequence ID" value="NC_014207.1"/>
</dbReference>
<dbReference type="OrthoDB" id="8566264at2"/>
<dbReference type="InterPro" id="IPR002048">
    <property type="entry name" value="EF_hand_dom"/>
</dbReference>
<dbReference type="eggNOG" id="ENOG5034C2I">
    <property type="taxonomic scope" value="Bacteria"/>
</dbReference>
<accession>D7DM69</accession>
<sequence length="158" mass="17266" precursor="true">MNIQIKNVVLVVATLLSAGVLSAPAFAADSMLSTGGYAREFSKMGMMKMLDADGNHMVTAAEADSYYNSIFDELDKDKDGSVDAKEWAGPAKHSKLDLTTGGYSRELRSMKMMGMMDTDGDHKVTRAEFLAYHQTIFAHKDTSGDKEISAQEWAAKLL</sequence>
<feature type="chain" id="PRO_5003094571" evidence="1">
    <location>
        <begin position="28"/>
        <end position="158"/>
    </location>
</feature>
<evidence type="ECO:0000259" key="2">
    <source>
        <dbReference type="PROSITE" id="PS50222"/>
    </source>
</evidence>
<dbReference type="PROSITE" id="PS50222">
    <property type="entry name" value="EF_HAND_2"/>
    <property type="match status" value="2"/>
</dbReference>
<dbReference type="KEGG" id="meh:M301_2401"/>
<dbReference type="PROSITE" id="PS00018">
    <property type="entry name" value="EF_HAND_1"/>
    <property type="match status" value="3"/>
</dbReference>
<dbReference type="InterPro" id="IPR011992">
    <property type="entry name" value="EF-hand-dom_pair"/>
</dbReference>
<dbReference type="SMART" id="SM00054">
    <property type="entry name" value="EFh"/>
    <property type="match status" value="2"/>
</dbReference>
<dbReference type="HOGENOM" id="CLU_1667351_0_0_4"/>
<reference evidence="4" key="1">
    <citation type="submission" date="2010-05" db="EMBL/GenBank/DDBJ databases">
        <title>Complete sequence of Methylotenera sp. 301.</title>
        <authorList>
            <person name="Lucas S."/>
            <person name="Copeland A."/>
            <person name="Lapidus A."/>
            <person name="Cheng J.-F."/>
            <person name="Bruce D."/>
            <person name="Goodwin L."/>
            <person name="Pitluck S."/>
            <person name="Clum A."/>
            <person name="Land M."/>
            <person name="Hauser L."/>
            <person name="Kyrpides N."/>
            <person name="Ivanova N."/>
            <person name="Chistoservova L."/>
            <person name="Kalyuzhnaya M."/>
            <person name="Woyke T."/>
        </authorList>
    </citation>
    <scope>NUCLEOTIDE SEQUENCE [LARGE SCALE GENOMIC DNA]</scope>
    <source>
        <strain evidence="4">301</strain>
    </source>
</reference>
<keyword evidence="4" id="KW-1185">Reference proteome</keyword>
<feature type="domain" description="EF-hand" evidence="2">
    <location>
        <begin position="104"/>
        <end position="139"/>
    </location>
</feature>
<reference evidence="3 4" key="2">
    <citation type="journal article" date="2011" name="J. Bacteriol.">
        <title>Genomes of three methylotrophs from a single niche uncover genetic and metabolic divergence of Methylophilaceae.</title>
        <authorList>
            <person name="Lapidus A."/>
            <person name="Clum A."/>
            <person name="Labutti K."/>
            <person name="Kaluzhnaya M.G."/>
            <person name="Lim S."/>
            <person name="Beck D.A."/>
            <person name="Glavina Del Rio T."/>
            <person name="Nolan M."/>
            <person name="Mavromatis K."/>
            <person name="Huntemann M."/>
            <person name="Lucas S."/>
            <person name="Lidstrom M.E."/>
            <person name="Ivanova N."/>
            <person name="Chistoserdova L."/>
        </authorList>
    </citation>
    <scope>NUCLEOTIDE SEQUENCE [LARGE SCALE GENOMIC DNA]</scope>
    <source>
        <strain evidence="3 4">301</strain>
    </source>
</reference>
<feature type="domain" description="EF-hand" evidence="2">
    <location>
        <begin position="62"/>
        <end position="97"/>
    </location>
</feature>
<dbReference type="STRING" id="666681.M301_2401"/>
<keyword evidence="1" id="KW-0732">Signal</keyword>
<proteinExistence type="predicted"/>
<evidence type="ECO:0000256" key="1">
    <source>
        <dbReference type="SAM" id="SignalP"/>
    </source>
</evidence>
<protein>
    <submittedName>
        <fullName evidence="3">Calcium-binding EF-hand-containing protein</fullName>
    </submittedName>
</protein>